<proteinExistence type="predicted"/>
<organism evidence="1 2">
    <name type="scientific">Boeremia exigua</name>
    <dbReference type="NCBI Taxonomy" id="749465"/>
    <lineage>
        <taxon>Eukaryota</taxon>
        <taxon>Fungi</taxon>
        <taxon>Dikarya</taxon>
        <taxon>Ascomycota</taxon>
        <taxon>Pezizomycotina</taxon>
        <taxon>Dothideomycetes</taxon>
        <taxon>Pleosporomycetidae</taxon>
        <taxon>Pleosporales</taxon>
        <taxon>Pleosporineae</taxon>
        <taxon>Didymellaceae</taxon>
        <taxon>Boeremia</taxon>
    </lineage>
</organism>
<protein>
    <submittedName>
        <fullName evidence="1">Uncharacterized protein</fullName>
    </submittedName>
</protein>
<name>A0ACC2IUZ5_9PLEO</name>
<dbReference type="EMBL" id="JAPHNI010000007">
    <property type="protein sequence ID" value="KAJ8118888.1"/>
    <property type="molecule type" value="Genomic_DNA"/>
</dbReference>
<sequence>MRVSELLTFALASAALASPVEERNSKVTPSRRPNHPIAPHHPGRPFPVSPPRKKTCIVKANGNGKDDAKNVLGAIKSCNNGGHVVFPKDKNYTIGTALDLTFLKHIDLDIQGTIQFTNDTDYWQKNAFYQTFQNATTFFQLGGEDVNVYGGGTLDGNGQAWYDLYAKDIYILRPILFGAIGLKKARIEDLKFRYSPQWYTLVANSTDVVFSNIDIKGGSVSKSPAKNTDGWDTYRSDNIVIQNSNIDNGDDCVSFKPNSTNIVVQNLVCNGSHGISVGSLGQYPNEVDIVKNIYVANISMSNASDGARIKVWPGAASALSGDLQGGGGSGQVSNITYDGMIVSNVDYAIEITQCYGQKNITLCNQFPSKLTISDITIKNFKGTTSKKYDPLIGYLQCSSPTVCKNINISNIDVKSPSGTDLYSCGSISGIEKQVHCTGNGTKVNAGTVAVPWAPHSMREYCGEGPAQYQTISAQAECVGFSLEELRLSDYGQGYRFSSGLTKEDAKTSPAQPLRQLRRANNKTQSSHLDLLTGPAIEVRVGGVTAEHVSATNWFLPKRLISHHSSFLEAACDQDFKENRENLIQLPDDDPAIFTLFVEWLYYGEYAIELMSLPSRTEDNSVSVDAECWVLGDKLLCTGFKNYAMKRLYSQYTSTIFRRSISTHDVQFAADNSGETSRLRKLFVDLAATNFGRPSQKGTVDEWDKLIVTQSDLRHLLLQSLVSENTERNFVQGERHYLEGNDASILHSD</sequence>
<comment type="caution">
    <text evidence="1">The sequence shown here is derived from an EMBL/GenBank/DDBJ whole genome shotgun (WGS) entry which is preliminary data.</text>
</comment>
<gene>
    <name evidence="1" type="ORF">OPT61_g233</name>
</gene>
<evidence type="ECO:0000313" key="1">
    <source>
        <dbReference type="EMBL" id="KAJ8118888.1"/>
    </source>
</evidence>
<dbReference type="Proteomes" id="UP001153331">
    <property type="component" value="Unassembled WGS sequence"/>
</dbReference>
<keyword evidence="2" id="KW-1185">Reference proteome</keyword>
<evidence type="ECO:0000313" key="2">
    <source>
        <dbReference type="Proteomes" id="UP001153331"/>
    </source>
</evidence>
<reference evidence="1" key="1">
    <citation type="submission" date="2022-11" db="EMBL/GenBank/DDBJ databases">
        <title>Genome Sequence of Boeremia exigua.</title>
        <authorList>
            <person name="Buettner E."/>
        </authorList>
    </citation>
    <scope>NUCLEOTIDE SEQUENCE</scope>
    <source>
        <strain evidence="1">CU02</strain>
    </source>
</reference>
<accession>A0ACC2IUZ5</accession>